<dbReference type="AlphaFoldDB" id="A0AAW1USZ3"/>
<name>A0AAW1USZ3_9CUCU</name>
<reference evidence="2 3" key="1">
    <citation type="submission" date="2023-03" db="EMBL/GenBank/DDBJ databases">
        <title>Genome insight into feeding habits of ladybird beetles.</title>
        <authorList>
            <person name="Li H.-S."/>
            <person name="Huang Y.-H."/>
            <person name="Pang H."/>
        </authorList>
    </citation>
    <scope>NUCLEOTIDE SEQUENCE [LARGE SCALE GENOMIC DNA]</scope>
    <source>
        <strain evidence="2">SYSU_2023b</strain>
        <tissue evidence="2">Whole body</tissue>
    </source>
</reference>
<dbReference type="EMBL" id="JARQZJ010000099">
    <property type="protein sequence ID" value="KAK9886279.1"/>
    <property type="molecule type" value="Genomic_DNA"/>
</dbReference>
<keyword evidence="3" id="KW-1185">Reference proteome</keyword>
<feature type="compositionally biased region" description="Basic and acidic residues" evidence="1">
    <location>
        <begin position="1"/>
        <end position="17"/>
    </location>
</feature>
<feature type="region of interest" description="Disordered" evidence="1">
    <location>
        <begin position="1"/>
        <end position="29"/>
    </location>
</feature>
<evidence type="ECO:0000313" key="2">
    <source>
        <dbReference type="EMBL" id="KAK9886279.1"/>
    </source>
</evidence>
<gene>
    <name evidence="2" type="ORF">WA026_015790</name>
</gene>
<proteinExistence type="predicted"/>
<dbReference type="Proteomes" id="UP001431783">
    <property type="component" value="Unassembled WGS sequence"/>
</dbReference>
<sequence length="88" mass="10221">MDKWLQSFKQEHSEEAVKSTPIQEPEHLSTLTPTQCLASSSSVCDMPVAQELDTEEEDIFSDEKEAHVFPKKQKLSKMNRIYKYSKSW</sequence>
<evidence type="ECO:0000256" key="1">
    <source>
        <dbReference type="SAM" id="MobiDB-lite"/>
    </source>
</evidence>
<evidence type="ECO:0000313" key="3">
    <source>
        <dbReference type="Proteomes" id="UP001431783"/>
    </source>
</evidence>
<protein>
    <submittedName>
        <fullName evidence="2">Uncharacterized protein</fullName>
    </submittedName>
</protein>
<comment type="caution">
    <text evidence="2">The sequence shown here is derived from an EMBL/GenBank/DDBJ whole genome shotgun (WGS) entry which is preliminary data.</text>
</comment>
<accession>A0AAW1USZ3</accession>
<organism evidence="2 3">
    <name type="scientific">Henosepilachna vigintioctopunctata</name>
    <dbReference type="NCBI Taxonomy" id="420089"/>
    <lineage>
        <taxon>Eukaryota</taxon>
        <taxon>Metazoa</taxon>
        <taxon>Ecdysozoa</taxon>
        <taxon>Arthropoda</taxon>
        <taxon>Hexapoda</taxon>
        <taxon>Insecta</taxon>
        <taxon>Pterygota</taxon>
        <taxon>Neoptera</taxon>
        <taxon>Endopterygota</taxon>
        <taxon>Coleoptera</taxon>
        <taxon>Polyphaga</taxon>
        <taxon>Cucujiformia</taxon>
        <taxon>Coccinelloidea</taxon>
        <taxon>Coccinellidae</taxon>
        <taxon>Epilachninae</taxon>
        <taxon>Epilachnini</taxon>
        <taxon>Henosepilachna</taxon>
    </lineage>
</organism>